<dbReference type="SUPFAM" id="SSF48019">
    <property type="entry name" value="post-AAA+ oligomerization domain-like"/>
    <property type="match status" value="1"/>
</dbReference>
<feature type="region of interest" description="Disordered" evidence="11">
    <location>
        <begin position="36"/>
        <end position="146"/>
    </location>
</feature>
<keyword evidence="13" id="KW-0378">Hydrolase</keyword>
<sequence>MSVTASPSQLVECPSCQKKLPLTQLNPHLDRCLSDEPTATSNGSWNGIFANKSSSSHSNGPAAGNGGSARGTPSFSSPSTTTPKRAVNVSASDPDAAASPASKRPRTTQPSFSSSTVIASSSSSQSAVPLPHAPSPIQRTVTSSRSRIDAAKPFAERMRPQSLEEYVGQSEIINGPLKMLLRQGRIPSMILWGPPGTGKTTLARLLAKTASGTASGSRSRTTHTEAPPPHRFVEISATNAGTADVKKIMDEALHRLQLTGQRTLLFIDEIQRFSRAQQDVFLPAVEKGLIVLVAATTENPSFRLQSALISRMRVFVLTKLSVNECCQVLRNALVRVKEEEQEATEEEEHTPQATTAIKAEVKLENGSTSVGNEDYKDSDEQAGVATAKTEEEHDSSRIAAHINEELIRWIANMADGDARTALGALELALSTTDPSLTTEENLSKLKLALKRTALQYDRTGDMHYDTISALHKSIRGSDADAALYWLARMVCSGDDPLFIARRLIVAASEDVDTLEALQMATATYQACQVVGLPECGENLAQCVVFLAESPKSTRSYRAWKKAKALVEGAYNHPVPLHIRNAPTKLMKDIGYGKEYRYEPRFAHPVFQEFFPPQLRGTRFLSPPPDDRDPVSSGDGTGEITAAESGEPESSLPGDAEEQKQFSGTDIIRAEERHLRRDDYHHRVMQTRMTSNAGVGPGSCQRIFELGARAVDLDLLEEWEREKNDGHEWDGRKRLMQQLAQLEAASQSKKTPPEGVEKESGS</sequence>
<feature type="compositionally biased region" description="Low complexity" evidence="11">
    <location>
        <begin position="72"/>
        <end position="83"/>
    </location>
</feature>
<keyword evidence="7" id="KW-0862">Zinc</keyword>
<dbReference type="GO" id="GO:0008270">
    <property type="term" value="F:zinc ion binding"/>
    <property type="evidence" value="ECO:0007669"/>
    <property type="project" value="UniProtKB-KW"/>
</dbReference>
<gene>
    <name evidence="13" type="ORF">BCV70DRAFT_200585</name>
</gene>
<feature type="domain" description="UBZ4-type" evidence="12">
    <location>
        <begin position="10"/>
        <end position="37"/>
    </location>
</feature>
<dbReference type="GO" id="GO:0016887">
    <property type="term" value="F:ATP hydrolysis activity"/>
    <property type="evidence" value="ECO:0007669"/>
    <property type="project" value="InterPro"/>
</dbReference>
<dbReference type="GO" id="GO:0003677">
    <property type="term" value="F:DNA binding"/>
    <property type="evidence" value="ECO:0007669"/>
    <property type="project" value="InterPro"/>
</dbReference>
<keyword evidence="8" id="KW-0067">ATP-binding</keyword>
<dbReference type="Gene3D" id="3.40.50.300">
    <property type="entry name" value="P-loop containing nucleotide triphosphate hydrolases"/>
    <property type="match status" value="1"/>
</dbReference>
<proteinExistence type="inferred from homology"/>
<dbReference type="GO" id="GO:0008047">
    <property type="term" value="F:enzyme activator activity"/>
    <property type="evidence" value="ECO:0007669"/>
    <property type="project" value="TreeGrafter"/>
</dbReference>
<feature type="region of interest" description="Disordered" evidence="11">
    <location>
        <begin position="740"/>
        <end position="761"/>
    </location>
</feature>
<dbReference type="GO" id="GO:0000731">
    <property type="term" value="P:DNA synthesis involved in DNA repair"/>
    <property type="evidence" value="ECO:0007669"/>
    <property type="project" value="TreeGrafter"/>
</dbReference>
<dbReference type="InterPro" id="IPR032423">
    <property type="entry name" value="AAA_assoc_2"/>
</dbReference>
<dbReference type="InterPro" id="IPR021886">
    <property type="entry name" value="MgsA_C"/>
</dbReference>
<evidence type="ECO:0000256" key="2">
    <source>
        <dbReference type="ARBA" id="ARBA00022705"/>
    </source>
</evidence>
<dbReference type="Gene3D" id="1.10.8.60">
    <property type="match status" value="1"/>
</dbReference>
<dbReference type="GO" id="GO:0006271">
    <property type="term" value="P:DNA strand elongation involved in DNA replication"/>
    <property type="evidence" value="ECO:0007669"/>
    <property type="project" value="UniProtKB-ARBA"/>
</dbReference>
<dbReference type="OrthoDB" id="10265467at2759"/>
<evidence type="ECO:0000256" key="3">
    <source>
        <dbReference type="ARBA" id="ARBA00022723"/>
    </source>
</evidence>
<dbReference type="InterPro" id="IPR051314">
    <property type="entry name" value="AAA_ATPase_RarA/MGS1/WRNIP1"/>
</dbReference>
<dbReference type="FunFam" id="1.20.272.10:FF:000001">
    <property type="entry name" value="Putative AAA family ATPase"/>
    <property type="match status" value="1"/>
</dbReference>
<keyword evidence="6 10" id="KW-0863">Zinc-finger</keyword>
<evidence type="ECO:0000256" key="9">
    <source>
        <dbReference type="ARBA" id="ARBA00023204"/>
    </source>
</evidence>
<dbReference type="Gene3D" id="3.30.160.60">
    <property type="entry name" value="Classic Zinc Finger"/>
    <property type="match status" value="1"/>
</dbReference>
<dbReference type="FunFam" id="3.40.50.300:FF:000137">
    <property type="entry name" value="Replication-associated recombination protein A"/>
    <property type="match status" value="1"/>
</dbReference>
<comment type="similarity">
    <text evidence="1">Belongs to the AAA ATPase family. RarA/MGS1/WRNIP1 subfamily.</text>
</comment>
<evidence type="ECO:0000259" key="12">
    <source>
        <dbReference type="PROSITE" id="PS51908"/>
    </source>
</evidence>
<accession>A0A317XP74</accession>
<dbReference type="PANTHER" id="PTHR13779">
    <property type="entry name" value="WERNER HELICASE-INTERACTING PROTEIN 1 FAMILY MEMBER"/>
    <property type="match status" value="1"/>
</dbReference>
<dbReference type="Pfam" id="PF16193">
    <property type="entry name" value="AAA_assoc_2"/>
    <property type="match status" value="1"/>
</dbReference>
<feature type="compositionally biased region" description="Low complexity" evidence="11">
    <location>
        <begin position="50"/>
        <end position="62"/>
    </location>
</feature>
<dbReference type="InParanoid" id="A0A317XP74"/>
<evidence type="ECO:0000256" key="5">
    <source>
        <dbReference type="ARBA" id="ARBA00022763"/>
    </source>
</evidence>
<dbReference type="Proteomes" id="UP000246740">
    <property type="component" value="Unassembled WGS sequence"/>
</dbReference>
<evidence type="ECO:0000256" key="7">
    <source>
        <dbReference type="ARBA" id="ARBA00022833"/>
    </source>
</evidence>
<dbReference type="SMART" id="SM00382">
    <property type="entry name" value="AAA"/>
    <property type="match status" value="1"/>
</dbReference>
<dbReference type="GO" id="GO:0005634">
    <property type="term" value="C:nucleus"/>
    <property type="evidence" value="ECO:0007669"/>
    <property type="project" value="TreeGrafter"/>
</dbReference>
<keyword evidence="5 10" id="KW-0227">DNA damage</keyword>
<dbReference type="InterPro" id="IPR003959">
    <property type="entry name" value="ATPase_AAA_core"/>
</dbReference>
<dbReference type="EMBL" id="KZ819194">
    <property type="protein sequence ID" value="PWY99659.1"/>
    <property type="molecule type" value="Genomic_DNA"/>
</dbReference>
<evidence type="ECO:0000256" key="4">
    <source>
        <dbReference type="ARBA" id="ARBA00022741"/>
    </source>
</evidence>
<feature type="region of interest" description="Disordered" evidence="11">
    <location>
        <begin position="616"/>
        <end position="665"/>
    </location>
</feature>
<keyword evidence="4" id="KW-0547">Nucleotide-binding</keyword>
<dbReference type="AlphaFoldDB" id="A0A317XP74"/>
<keyword evidence="9 10" id="KW-0234">DNA repair</keyword>
<dbReference type="PROSITE" id="PS51908">
    <property type="entry name" value="ZF_UBZ4"/>
    <property type="match status" value="1"/>
</dbReference>
<dbReference type="SMART" id="SM00734">
    <property type="entry name" value="ZnF_Rad18"/>
    <property type="match status" value="1"/>
</dbReference>
<dbReference type="PRINTS" id="PR00364">
    <property type="entry name" value="DISEASERSIST"/>
</dbReference>
<evidence type="ECO:0000256" key="11">
    <source>
        <dbReference type="SAM" id="MobiDB-lite"/>
    </source>
</evidence>
<dbReference type="InterPro" id="IPR006642">
    <property type="entry name" value="Rad18_UBZ4"/>
</dbReference>
<evidence type="ECO:0000313" key="14">
    <source>
        <dbReference type="Proteomes" id="UP000246740"/>
    </source>
</evidence>
<evidence type="ECO:0000256" key="1">
    <source>
        <dbReference type="ARBA" id="ARBA00008959"/>
    </source>
</evidence>
<keyword evidence="3" id="KW-0479">Metal-binding</keyword>
<dbReference type="Gene3D" id="1.20.272.10">
    <property type="match status" value="1"/>
</dbReference>
<keyword evidence="2" id="KW-0235">DNA replication</keyword>
<dbReference type="InterPro" id="IPR008921">
    <property type="entry name" value="DNA_pol3_clamp-load_cplx_C"/>
</dbReference>
<feature type="region of interest" description="Disordered" evidence="11">
    <location>
        <begin position="340"/>
        <end position="396"/>
    </location>
</feature>
<feature type="compositionally biased region" description="Basic and acidic residues" evidence="11">
    <location>
        <begin position="750"/>
        <end position="761"/>
    </location>
</feature>
<dbReference type="CDD" id="cd18139">
    <property type="entry name" value="HLD_clamp_RarA"/>
    <property type="match status" value="1"/>
</dbReference>
<keyword evidence="14" id="KW-1185">Reference proteome</keyword>
<organism evidence="13 14">
    <name type="scientific">Testicularia cyperi</name>
    <dbReference type="NCBI Taxonomy" id="1882483"/>
    <lineage>
        <taxon>Eukaryota</taxon>
        <taxon>Fungi</taxon>
        <taxon>Dikarya</taxon>
        <taxon>Basidiomycota</taxon>
        <taxon>Ustilaginomycotina</taxon>
        <taxon>Ustilaginomycetes</taxon>
        <taxon>Ustilaginales</taxon>
        <taxon>Anthracoideaceae</taxon>
        <taxon>Testicularia</taxon>
    </lineage>
</organism>
<evidence type="ECO:0000256" key="6">
    <source>
        <dbReference type="ARBA" id="ARBA00022771"/>
    </source>
</evidence>
<dbReference type="InterPro" id="IPR003593">
    <property type="entry name" value="AAA+_ATPase"/>
</dbReference>
<evidence type="ECO:0000313" key="13">
    <source>
        <dbReference type="EMBL" id="PWY99659.1"/>
    </source>
</evidence>
<feature type="compositionally biased region" description="Low complexity" evidence="11">
    <location>
        <begin position="90"/>
        <end position="102"/>
    </location>
</feature>
<evidence type="ECO:0000256" key="10">
    <source>
        <dbReference type="PROSITE-ProRule" id="PRU01256"/>
    </source>
</evidence>
<dbReference type="GO" id="GO:0005524">
    <property type="term" value="F:ATP binding"/>
    <property type="evidence" value="ECO:0007669"/>
    <property type="project" value="UniProtKB-KW"/>
</dbReference>
<dbReference type="STRING" id="1882483.A0A317XP74"/>
<dbReference type="FunCoup" id="A0A317XP74">
    <property type="interactions" value="530"/>
</dbReference>
<dbReference type="PANTHER" id="PTHR13779:SF7">
    <property type="entry name" value="ATPASE WRNIP1"/>
    <property type="match status" value="1"/>
</dbReference>
<dbReference type="GO" id="GO:0017116">
    <property type="term" value="F:single-stranded DNA helicase activity"/>
    <property type="evidence" value="ECO:0007669"/>
    <property type="project" value="TreeGrafter"/>
</dbReference>
<dbReference type="Pfam" id="PF12002">
    <property type="entry name" value="MgsA_C"/>
    <property type="match status" value="1"/>
</dbReference>
<name>A0A317XP74_9BASI</name>
<dbReference type="CDD" id="cd00009">
    <property type="entry name" value="AAA"/>
    <property type="match status" value="1"/>
</dbReference>
<dbReference type="FunFam" id="1.10.3710.10:FF:000004">
    <property type="entry name" value="Putative ATPase, AAA family"/>
    <property type="match status" value="1"/>
</dbReference>
<feature type="compositionally biased region" description="Low complexity" evidence="11">
    <location>
        <begin position="111"/>
        <end position="126"/>
    </location>
</feature>
<dbReference type="InterPro" id="IPR027417">
    <property type="entry name" value="P-loop_NTPase"/>
</dbReference>
<protein>
    <submittedName>
        <fullName evidence="13">P-loop containing nucleoside triphosphate hydrolase protein</fullName>
    </submittedName>
</protein>
<dbReference type="SUPFAM" id="SSF52540">
    <property type="entry name" value="P-loop containing nucleoside triphosphate hydrolases"/>
    <property type="match status" value="1"/>
</dbReference>
<evidence type="ECO:0000256" key="8">
    <source>
        <dbReference type="ARBA" id="ARBA00022840"/>
    </source>
</evidence>
<dbReference type="Pfam" id="PF00004">
    <property type="entry name" value="AAA"/>
    <property type="match status" value="1"/>
</dbReference>
<dbReference type="Gene3D" id="1.10.3710.10">
    <property type="entry name" value="DNA polymerase III clamp loader subunits, C-terminal domain"/>
    <property type="match status" value="1"/>
</dbReference>
<reference evidence="13 14" key="1">
    <citation type="journal article" date="2018" name="Mol. Biol. Evol.">
        <title>Broad Genomic Sampling Reveals a Smut Pathogenic Ancestry of the Fungal Clade Ustilaginomycotina.</title>
        <authorList>
            <person name="Kijpornyongpan T."/>
            <person name="Mondo S.J."/>
            <person name="Barry K."/>
            <person name="Sandor L."/>
            <person name="Lee J."/>
            <person name="Lipzen A."/>
            <person name="Pangilinan J."/>
            <person name="LaButti K."/>
            <person name="Hainaut M."/>
            <person name="Henrissat B."/>
            <person name="Grigoriev I.V."/>
            <person name="Spatafora J.W."/>
            <person name="Aime M.C."/>
        </authorList>
    </citation>
    <scope>NUCLEOTIDE SEQUENCE [LARGE SCALE GENOMIC DNA]</scope>
    <source>
        <strain evidence="13 14">MCA 3645</strain>
    </source>
</reference>